<dbReference type="InterPro" id="IPR036396">
    <property type="entry name" value="Cyt_P450_sf"/>
</dbReference>
<dbReference type="PROSITE" id="PS00086">
    <property type="entry name" value="CYTOCHROME_P450"/>
    <property type="match status" value="1"/>
</dbReference>
<dbReference type="PANTHER" id="PTHR46696:SF1">
    <property type="entry name" value="CYTOCHROME P450 YJIB-RELATED"/>
    <property type="match status" value="1"/>
</dbReference>
<comment type="similarity">
    <text evidence="1">Belongs to the cytochrome P450 family.</text>
</comment>
<dbReference type="Gene3D" id="1.10.630.10">
    <property type="entry name" value="Cytochrome P450"/>
    <property type="match status" value="1"/>
</dbReference>
<dbReference type="GO" id="GO:0016705">
    <property type="term" value="F:oxidoreductase activity, acting on paired donors, with incorporation or reduction of molecular oxygen"/>
    <property type="evidence" value="ECO:0007669"/>
    <property type="project" value="InterPro"/>
</dbReference>
<proteinExistence type="inferred from homology"/>
<dbReference type="GO" id="GO:0004497">
    <property type="term" value="F:monooxygenase activity"/>
    <property type="evidence" value="ECO:0007669"/>
    <property type="project" value="InterPro"/>
</dbReference>
<dbReference type="SUPFAM" id="SSF48264">
    <property type="entry name" value="Cytochrome P450"/>
    <property type="match status" value="1"/>
</dbReference>
<protein>
    <submittedName>
        <fullName evidence="3">Cytochrome P450</fullName>
    </submittedName>
</protein>
<dbReference type="InterPro" id="IPR002397">
    <property type="entry name" value="Cyt_P450_B"/>
</dbReference>
<dbReference type="PANTHER" id="PTHR46696">
    <property type="entry name" value="P450, PUTATIVE (EUROFUNG)-RELATED"/>
    <property type="match status" value="1"/>
</dbReference>
<evidence type="ECO:0000256" key="1">
    <source>
        <dbReference type="ARBA" id="ARBA00010617"/>
    </source>
</evidence>
<gene>
    <name evidence="3" type="ORF">GCM10010371_63740</name>
</gene>
<evidence type="ECO:0000313" key="3">
    <source>
        <dbReference type="EMBL" id="GGZ95094.1"/>
    </source>
</evidence>
<dbReference type="RefSeq" id="WP_189829127.1">
    <property type="nucleotide sequence ID" value="NZ_BMVX01000038.1"/>
</dbReference>
<dbReference type="InterPro" id="IPR017972">
    <property type="entry name" value="Cyt_P450_CS"/>
</dbReference>
<evidence type="ECO:0000313" key="4">
    <source>
        <dbReference type="Proteomes" id="UP000634660"/>
    </source>
</evidence>
<dbReference type="GO" id="GO:0020037">
    <property type="term" value="F:heme binding"/>
    <property type="evidence" value="ECO:0007669"/>
    <property type="project" value="InterPro"/>
</dbReference>
<dbReference type="PRINTS" id="PR00359">
    <property type="entry name" value="BP450"/>
</dbReference>
<reference evidence="3" key="2">
    <citation type="submission" date="2020-09" db="EMBL/GenBank/DDBJ databases">
        <authorList>
            <person name="Sun Q."/>
            <person name="Ohkuma M."/>
        </authorList>
    </citation>
    <scope>NUCLEOTIDE SEQUENCE</scope>
    <source>
        <strain evidence="3">JCM 4834</strain>
    </source>
</reference>
<accession>A0A918RDL3</accession>
<feature type="region of interest" description="Disordered" evidence="2">
    <location>
        <begin position="1"/>
        <end position="20"/>
    </location>
</feature>
<name>A0A918RDL3_9ACTN</name>
<dbReference type="EMBL" id="BMVX01000038">
    <property type="protein sequence ID" value="GGZ95094.1"/>
    <property type="molecule type" value="Genomic_DNA"/>
</dbReference>
<evidence type="ECO:0000256" key="2">
    <source>
        <dbReference type="SAM" id="MobiDB-lite"/>
    </source>
</evidence>
<reference evidence="3" key="1">
    <citation type="journal article" date="2014" name="Int. J. Syst. Evol. Microbiol.">
        <title>Complete genome sequence of Corynebacterium casei LMG S-19264T (=DSM 44701T), isolated from a smear-ripened cheese.</title>
        <authorList>
            <consortium name="US DOE Joint Genome Institute (JGI-PGF)"/>
            <person name="Walter F."/>
            <person name="Albersmeier A."/>
            <person name="Kalinowski J."/>
            <person name="Ruckert C."/>
        </authorList>
    </citation>
    <scope>NUCLEOTIDE SEQUENCE</scope>
    <source>
        <strain evidence="3">JCM 4834</strain>
    </source>
</reference>
<organism evidence="3 4">
    <name type="scientific">Streptomyces subrutilus</name>
    <dbReference type="NCBI Taxonomy" id="36818"/>
    <lineage>
        <taxon>Bacteria</taxon>
        <taxon>Bacillati</taxon>
        <taxon>Actinomycetota</taxon>
        <taxon>Actinomycetes</taxon>
        <taxon>Kitasatosporales</taxon>
        <taxon>Streptomycetaceae</taxon>
        <taxon>Streptomyces</taxon>
    </lineage>
</organism>
<comment type="caution">
    <text evidence="3">The sequence shown here is derived from an EMBL/GenBank/DDBJ whole genome shotgun (WGS) entry which is preliminary data.</text>
</comment>
<sequence>MTPHPTPDPRYCPAGTPLPDPARHLPIHGPAFNADPHATYRQLRAYAPIMPVEISPGVIGYLTVTYRAALYLLLNTPTRFGKDPARWSALRQGQIPAGSPALMMMQPRDNALWKDGDEHTRLRRAITGALAGVDTHALASSVTRIADGLIDAFVGDGHADLVTQYADPLPMLTMIDLFGCPPAVGRRIVVAVTRLFDTDSDGAAANTALEAACLELTRLKRARPGRDVTTRLIAAGLTDAEMIQTILLVIGAGSTPSSNLIMNALRLIITDGRFAGSVHTGVRPLADALDEVLWHCPPVSNYSPLYAIGNQSYEGVTLQPGYPILVSFAAANGDPALPVTAGTRAGNRGHLAFSAGVHACPAPDLARIISETALERAVDRLAGLTLAVPAHELTARPATFHAGLTALPALFKPDTPQPATGRP</sequence>
<dbReference type="AlphaFoldDB" id="A0A918RDL3"/>
<dbReference type="Proteomes" id="UP000634660">
    <property type="component" value="Unassembled WGS sequence"/>
</dbReference>
<dbReference type="GO" id="GO:0005506">
    <property type="term" value="F:iron ion binding"/>
    <property type="evidence" value="ECO:0007669"/>
    <property type="project" value="InterPro"/>
</dbReference>